<reference evidence="2 3" key="1">
    <citation type="submission" date="2020-02" db="EMBL/GenBank/DDBJ databases">
        <authorList>
            <person name="Ferguson B K."/>
        </authorList>
    </citation>
    <scope>NUCLEOTIDE SEQUENCE [LARGE SCALE GENOMIC DNA]</scope>
</reference>
<dbReference type="OrthoDB" id="7696066at2759"/>
<dbReference type="SUPFAM" id="SSF56672">
    <property type="entry name" value="DNA/RNA polymerases"/>
    <property type="match status" value="1"/>
</dbReference>
<dbReference type="PANTHER" id="PTHR47027">
    <property type="entry name" value="REVERSE TRANSCRIPTASE DOMAIN-CONTAINING PROTEIN"/>
    <property type="match status" value="1"/>
</dbReference>
<evidence type="ECO:0000313" key="3">
    <source>
        <dbReference type="Proteomes" id="UP000479190"/>
    </source>
</evidence>
<dbReference type="InterPro" id="IPR043502">
    <property type="entry name" value="DNA/RNA_pol_sf"/>
</dbReference>
<dbReference type="AlphaFoldDB" id="A0A6H5HZB8"/>
<dbReference type="PROSITE" id="PS50878">
    <property type="entry name" value="RT_POL"/>
    <property type="match status" value="1"/>
</dbReference>
<dbReference type="Pfam" id="PF00078">
    <property type="entry name" value="RVT_1"/>
    <property type="match status" value="1"/>
</dbReference>
<dbReference type="Proteomes" id="UP000479190">
    <property type="component" value="Unassembled WGS sequence"/>
</dbReference>
<feature type="domain" description="Reverse transcriptase" evidence="1">
    <location>
        <begin position="15"/>
        <end position="271"/>
    </location>
</feature>
<organism evidence="2 3">
    <name type="scientific">Trichogramma brassicae</name>
    <dbReference type="NCBI Taxonomy" id="86971"/>
    <lineage>
        <taxon>Eukaryota</taxon>
        <taxon>Metazoa</taxon>
        <taxon>Ecdysozoa</taxon>
        <taxon>Arthropoda</taxon>
        <taxon>Hexapoda</taxon>
        <taxon>Insecta</taxon>
        <taxon>Pterygota</taxon>
        <taxon>Neoptera</taxon>
        <taxon>Endopterygota</taxon>
        <taxon>Hymenoptera</taxon>
        <taxon>Apocrita</taxon>
        <taxon>Proctotrupomorpha</taxon>
        <taxon>Chalcidoidea</taxon>
        <taxon>Trichogrammatidae</taxon>
        <taxon>Trichogramma</taxon>
    </lineage>
</organism>
<dbReference type="EMBL" id="CADCXV010000280">
    <property type="protein sequence ID" value="CAB0029226.1"/>
    <property type="molecule type" value="Genomic_DNA"/>
</dbReference>
<dbReference type="InterPro" id="IPR043128">
    <property type="entry name" value="Rev_trsase/Diguanyl_cyclase"/>
</dbReference>
<dbReference type="InterPro" id="IPR000477">
    <property type="entry name" value="RT_dom"/>
</dbReference>
<gene>
    <name evidence="2" type="ORF">TBRA_LOCUS1284</name>
</gene>
<accession>A0A6H5HZB8</accession>
<sequence>MDTALRQKLKSLIDRIWEGEEVPDDWRTAIIVPLYKKGDVNKPGNYRGISLLPTAYKVYTEIIRGRLVKEIEEKKILPEGQAGFRKGRSTMDNLYTLNYVIQKAKKDKEKVYATFYRLKEGFRYSEQEEIMGVHAETGNKRIFDGEIKQLYEETKGKVRWKNEVSEEFWTVKGVRQGCLLSPILFCIYIAEMEKEFERRNVGGVRIGNTRIWSLAYADDIVILSKNREAMKDMLQSTQRFFKERQLELSEREDQDFDIQQEEESKRREVAMEGRLFRRSAGVRIPRNDAERRRKL</sequence>
<keyword evidence="3" id="KW-1185">Reference proteome</keyword>
<evidence type="ECO:0000259" key="1">
    <source>
        <dbReference type="PROSITE" id="PS50878"/>
    </source>
</evidence>
<evidence type="ECO:0000313" key="2">
    <source>
        <dbReference type="EMBL" id="CAB0029226.1"/>
    </source>
</evidence>
<proteinExistence type="predicted"/>
<protein>
    <recommendedName>
        <fullName evidence="1">Reverse transcriptase domain-containing protein</fullName>
    </recommendedName>
</protein>
<dbReference type="CDD" id="cd01650">
    <property type="entry name" value="RT_nLTR_like"/>
    <property type="match status" value="1"/>
</dbReference>
<dbReference type="PANTHER" id="PTHR47027:SF30">
    <property type="entry name" value="THAP-TYPE DOMAIN-CONTAINING PROTEIN"/>
    <property type="match status" value="1"/>
</dbReference>
<dbReference type="GO" id="GO:0071897">
    <property type="term" value="P:DNA biosynthetic process"/>
    <property type="evidence" value="ECO:0007669"/>
    <property type="project" value="UniProtKB-ARBA"/>
</dbReference>
<dbReference type="Gene3D" id="3.30.70.270">
    <property type="match status" value="1"/>
</dbReference>
<name>A0A6H5HZB8_9HYME</name>